<gene>
    <name evidence="1" type="ORF">KOR34_13440</name>
</gene>
<protein>
    <recommendedName>
        <fullName evidence="3">JmjC domain-containing protein</fullName>
    </recommendedName>
</protein>
<comment type="caution">
    <text evidence="1">The sequence shown here is derived from an EMBL/GenBank/DDBJ whole genome shotgun (WGS) entry which is preliminary data.</text>
</comment>
<keyword evidence="2" id="KW-1185">Reference proteome</keyword>
<dbReference type="AlphaFoldDB" id="A0A5C5VEW0"/>
<evidence type="ECO:0000313" key="1">
    <source>
        <dbReference type="EMBL" id="TWT36439.1"/>
    </source>
</evidence>
<name>A0A5C5VEW0_9BACT</name>
<proteinExistence type="predicted"/>
<reference evidence="1 2" key="1">
    <citation type="submission" date="2019-02" db="EMBL/GenBank/DDBJ databases">
        <title>Deep-cultivation of Planctomycetes and their phenomic and genomic characterization uncovers novel biology.</title>
        <authorList>
            <person name="Wiegand S."/>
            <person name="Jogler M."/>
            <person name="Boedeker C."/>
            <person name="Pinto D."/>
            <person name="Vollmers J."/>
            <person name="Rivas-Marin E."/>
            <person name="Kohn T."/>
            <person name="Peeters S.H."/>
            <person name="Heuer A."/>
            <person name="Rast P."/>
            <person name="Oberbeckmann S."/>
            <person name="Bunk B."/>
            <person name="Jeske O."/>
            <person name="Meyerdierks A."/>
            <person name="Storesund J.E."/>
            <person name="Kallscheuer N."/>
            <person name="Luecker S."/>
            <person name="Lage O.M."/>
            <person name="Pohl T."/>
            <person name="Merkel B.J."/>
            <person name="Hornburger P."/>
            <person name="Mueller R.-W."/>
            <person name="Bruemmer F."/>
            <person name="Labrenz M."/>
            <person name="Spormann A.M."/>
            <person name="Op Den Camp H."/>
            <person name="Overmann J."/>
            <person name="Amann R."/>
            <person name="Jetten M.S.M."/>
            <person name="Mascher T."/>
            <person name="Medema M.H."/>
            <person name="Devos D.P."/>
            <person name="Kaster A.-K."/>
            <person name="Ovreas L."/>
            <person name="Rohde M."/>
            <person name="Galperin M.Y."/>
            <person name="Jogler C."/>
        </authorList>
    </citation>
    <scope>NUCLEOTIDE SEQUENCE [LARGE SCALE GENOMIC DNA]</scope>
    <source>
        <strain evidence="1 2">KOR34</strain>
    </source>
</reference>
<evidence type="ECO:0000313" key="2">
    <source>
        <dbReference type="Proteomes" id="UP000316714"/>
    </source>
</evidence>
<accession>A0A5C5VEW0</accession>
<dbReference type="EMBL" id="SIHJ01000001">
    <property type="protein sequence ID" value="TWT36439.1"/>
    <property type="molecule type" value="Genomic_DNA"/>
</dbReference>
<sequence length="337" mass="37556">MSRDTQLLDNWSHAQTALLNRGNLVAGHRLQELDLFTDEGLIQTLTTHPRSALGVNTMGVDPNNRGDWREGDAGHYDAATLLQAVRDGRLWLNLRRVMDFHPEYNALVNQLYDELEATAPGLSTFNRSANLLISSPTALVYYHMDCPVNMLWHIRGEKRVWVYPLETGVLPDSTIESVLIGDAAEEVEYRPELDEVAEVYDVEPGQMITWPQHTPHRVVNTSGLNISLSTEHMTRRAVRKNNVYLANRHFRNLLGGSFHSTKLDGFGPACKETALRICRRLPWLAPKAPEGFRYPVSFEIDPQAPNGVRLLDGSTEAPAVVAPLPEAPAVGEPVSIG</sequence>
<dbReference type="Proteomes" id="UP000316714">
    <property type="component" value="Unassembled WGS sequence"/>
</dbReference>
<organism evidence="1 2">
    <name type="scientific">Posidoniimonas corsicana</name>
    <dbReference type="NCBI Taxonomy" id="1938618"/>
    <lineage>
        <taxon>Bacteria</taxon>
        <taxon>Pseudomonadati</taxon>
        <taxon>Planctomycetota</taxon>
        <taxon>Planctomycetia</taxon>
        <taxon>Pirellulales</taxon>
        <taxon>Lacipirellulaceae</taxon>
        <taxon>Posidoniimonas</taxon>
    </lineage>
</organism>
<dbReference type="OrthoDB" id="7977346at2"/>
<evidence type="ECO:0008006" key="3">
    <source>
        <dbReference type="Google" id="ProtNLM"/>
    </source>
</evidence>
<dbReference type="SUPFAM" id="SSF51197">
    <property type="entry name" value="Clavaminate synthase-like"/>
    <property type="match status" value="1"/>
</dbReference>
<dbReference type="RefSeq" id="WP_146563345.1">
    <property type="nucleotide sequence ID" value="NZ_SIHJ01000001.1"/>
</dbReference>
<dbReference type="Gene3D" id="2.60.120.650">
    <property type="entry name" value="Cupin"/>
    <property type="match status" value="1"/>
</dbReference>